<keyword evidence="1" id="KW-0472">Membrane</keyword>
<protein>
    <submittedName>
        <fullName evidence="2">Uncharacterized protein</fullName>
    </submittedName>
</protein>
<name>A0A6J5QE66_9CAUD</name>
<reference evidence="2" key="1">
    <citation type="submission" date="2020-05" db="EMBL/GenBank/DDBJ databases">
        <authorList>
            <person name="Chiriac C."/>
            <person name="Salcher M."/>
            <person name="Ghai R."/>
            <person name="Kavagutti S V."/>
        </authorList>
    </citation>
    <scope>NUCLEOTIDE SEQUENCE</scope>
</reference>
<evidence type="ECO:0000313" key="2">
    <source>
        <dbReference type="EMBL" id="CAB4177994.1"/>
    </source>
</evidence>
<keyword evidence="1" id="KW-0812">Transmembrane</keyword>
<organism evidence="2">
    <name type="scientific">uncultured Caudovirales phage</name>
    <dbReference type="NCBI Taxonomy" id="2100421"/>
    <lineage>
        <taxon>Viruses</taxon>
        <taxon>Duplodnaviria</taxon>
        <taxon>Heunggongvirae</taxon>
        <taxon>Uroviricota</taxon>
        <taxon>Caudoviricetes</taxon>
        <taxon>Peduoviridae</taxon>
        <taxon>Maltschvirus</taxon>
        <taxon>Maltschvirus maltsch</taxon>
    </lineage>
</organism>
<sequence>MTSLYIGKIFAFAFGVLTSPFIIKQILKKSPIEWVFHFFFIPACNLCGLKVKLAIDKIPNNTERDYQIKRFKQLGDLCDDAYDKGLSGEKIK</sequence>
<proteinExistence type="predicted"/>
<gene>
    <name evidence="2" type="ORF">UFOVP1009_22</name>
</gene>
<accession>A0A6J5QE66</accession>
<keyword evidence="1" id="KW-1133">Transmembrane helix</keyword>
<feature type="transmembrane region" description="Helical" evidence="1">
    <location>
        <begin position="6"/>
        <end position="23"/>
    </location>
</feature>
<evidence type="ECO:0000256" key="1">
    <source>
        <dbReference type="SAM" id="Phobius"/>
    </source>
</evidence>
<dbReference type="EMBL" id="LR796957">
    <property type="protein sequence ID" value="CAB4177994.1"/>
    <property type="molecule type" value="Genomic_DNA"/>
</dbReference>